<dbReference type="Gene3D" id="1.10.10.2910">
    <property type="match status" value="1"/>
</dbReference>
<keyword evidence="2" id="KW-0238">DNA-binding</keyword>
<dbReference type="EMBL" id="CP002326">
    <property type="protein sequence ID" value="ADQ39665.1"/>
    <property type="molecule type" value="Genomic_DNA"/>
</dbReference>
<proteinExistence type="inferred from homology"/>
<dbReference type="eggNOG" id="COG3093">
    <property type="taxonomic scope" value="Bacteria"/>
</dbReference>
<sequence length="361" mass="42225">MGRKRDKKLEEWIVIPPGETIKENLEYLGMTQAEFAQRMGLSEKTVSEIINGIAPITYETALKLENVIGASAEFWMNLEANYQLAKARIAEKQKLKDEEKVLNQIPYNEMSKYRWVPETKNKEERIKNLRNFFGVSSLNFIPQTLEVCFRKANNEKTSCYALAAWIRKAEIEAYKIETKPFDKEKIYQFIPVIKELTKHTWEEIYPKLINICSECGIALVTLPHLKGTYVNGATKWLKKDKVLLALSYRYKFADVYWFSFFHELGHILKHGRKEVFIEGDDEISKNELEEEADNFAANTLIPYKDYKKFITENKFFTKDNIIAFANSLNIHPCIVVGRLMHDKLISYSDFNELRPRINFKS</sequence>
<dbReference type="SMART" id="SM00530">
    <property type="entry name" value="HTH_XRE"/>
    <property type="match status" value="1"/>
</dbReference>
<evidence type="ECO:0000259" key="3">
    <source>
        <dbReference type="PROSITE" id="PS50943"/>
    </source>
</evidence>
<dbReference type="PROSITE" id="PS50943">
    <property type="entry name" value="HTH_CROC1"/>
    <property type="match status" value="1"/>
</dbReference>
<dbReference type="Pfam" id="PF01381">
    <property type="entry name" value="HTH_3"/>
    <property type="match status" value="1"/>
</dbReference>
<evidence type="ECO:0000256" key="1">
    <source>
        <dbReference type="ARBA" id="ARBA00007227"/>
    </source>
</evidence>
<dbReference type="CDD" id="cd00093">
    <property type="entry name" value="HTH_XRE"/>
    <property type="match status" value="1"/>
</dbReference>
<organism evidence="4 5">
    <name type="scientific">Caldicellulosiruptor acetigenus (strain ATCC 700853 / DSM 12137 / I77R1B)</name>
    <name type="common">Caldicellulosiruptor kristjanssonii</name>
    <dbReference type="NCBI Taxonomy" id="632335"/>
    <lineage>
        <taxon>Bacteria</taxon>
        <taxon>Bacillati</taxon>
        <taxon>Bacillota</taxon>
        <taxon>Bacillota incertae sedis</taxon>
        <taxon>Caldicellulosiruptorales</taxon>
        <taxon>Caldicellulosiruptoraceae</taxon>
        <taxon>Caldicellulosiruptor</taxon>
    </lineage>
</organism>
<dbReference type="OrthoDB" id="9796786at2"/>
<accession>E4S5Z2</accession>
<dbReference type="PANTHER" id="PTHR36924:SF1">
    <property type="entry name" value="ANTITOXIN HIGA-1"/>
    <property type="match status" value="1"/>
</dbReference>
<evidence type="ECO:0000313" key="5">
    <source>
        <dbReference type="Proteomes" id="UP000009256"/>
    </source>
</evidence>
<dbReference type="Proteomes" id="UP000009256">
    <property type="component" value="Chromosome"/>
</dbReference>
<dbReference type="SUPFAM" id="SSF47413">
    <property type="entry name" value="lambda repressor-like DNA-binding domains"/>
    <property type="match status" value="1"/>
</dbReference>
<dbReference type="InterPro" id="IPR010982">
    <property type="entry name" value="Lambda_DNA-bd_dom_sf"/>
</dbReference>
<dbReference type="STRING" id="632335.Calkr_0088"/>
<name>E4S5Z2_CALA7</name>
<dbReference type="RefSeq" id="WP_013431516.1">
    <property type="nucleotide sequence ID" value="NC_014721.1"/>
</dbReference>
<dbReference type="PANTHER" id="PTHR36924">
    <property type="entry name" value="ANTITOXIN HIGA-1"/>
    <property type="match status" value="1"/>
</dbReference>
<feature type="domain" description="HTH cro/C1-type" evidence="3">
    <location>
        <begin position="21"/>
        <end position="75"/>
    </location>
</feature>
<keyword evidence="5" id="KW-1185">Reference proteome</keyword>
<protein>
    <submittedName>
        <fullName evidence="4">Plasmid maintenance system antidote protein, XRE family</fullName>
    </submittedName>
</protein>
<dbReference type="GO" id="GO:0003677">
    <property type="term" value="F:DNA binding"/>
    <property type="evidence" value="ECO:0007669"/>
    <property type="project" value="UniProtKB-KW"/>
</dbReference>
<dbReference type="NCBIfam" id="TIGR02607">
    <property type="entry name" value="antidote_HigA"/>
    <property type="match status" value="1"/>
</dbReference>
<dbReference type="InterPro" id="IPR001387">
    <property type="entry name" value="Cro/C1-type_HTH"/>
</dbReference>
<evidence type="ECO:0000256" key="2">
    <source>
        <dbReference type="ARBA" id="ARBA00023125"/>
    </source>
</evidence>
<dbReference type="InterPro" id="IPR010359">
    <property type="entry name" value="IrrE_HExxH"/>
</dbReference>
<dbReference type="Pfam" id="PF06114">
    <property type="entry name" value="Peptidase_M78"/>
    <property type="match status" value="1"/>
</dbReference>
<reference key="1">
    <citation type="submission" date="2010-11" db="EMBL/GenBank/DDBJ databases">
        <title>Complete sequence of chromosome of Caldicellulosiruptor kristjanssonii 177R1B.</title>
        <authorList>
            <consortium name="US DOE Joint Genome Institute"/>
            <person name="Lucas S."/>
            <person name="Copeland A."/>
            <person name="Lapidus A."/>
            <person name="Cheng J.-F."/>
            <person name="Bruce D."/>
            <person name="Goodwin L."/>
            <person name="Pitluck S."/>
            <person name="Davenport K."/>
            <person name="Detter J.C."/>
            <person name="Han C."/>
            <person name="Tapia R."/>
            <person name="Land M."/>
            <person name="Hauser L."/>
            <person name="Jeffries C."/>
            <person name="Kyrpides N."/>
            <person name="Ivanova N."/>
            <person name="Mikhailova N."/>
            <person name="Blumer-Schuette S.E."/>
            <person name="Kelly R.M."/>
            <person name="Woyke T."/>
        </authorList>
    </citation>
    <scope>NUCLEOTIDE SEQUENCE</scope>
    <source>
        <strain>177R1B</strain>
    </source>
</reference>
<dbReference type="Gene3D" id="1.10.260.40">
    <property type="entry name" value="lambda repressor-like DNA-binding domains"/>
    <property type="match status" value="1"/>
</dbReference>
<dbReference type="InterPro" id="IPR013430">
    <property type="entry name" value="Toxin_antidote_HigA"/>
</dbReference>
<dbReference type="HOGENOM" id="CLU_055824_0_0_9"/>
<gene>
    <name evidence="4" type="ordered locus">Calkr_0088</name>
</gene>
<dbReference type="AlphaFoldDB" id="E4S5Z2"/>
<evidence type="ECO:0000313" key="4">
    <source>
        <dbReference type="EMBL" id="ADQ39665.1"/>
    </source>
</evidence>
<dbReference type="KEGG" id="cki:Calkr_0088"/>
<comment type="similarity">
    <text evidence="1">Belongs to the short-chain fatty acyl-CoA assimilation regulator (ScfR) family.</text>
</comment>
<reference evidence="4 5" key="2">
    <citation type="journal article" date="2011" name="J. Bacteriol.">
        <title>Complete genome sequences for the anaerobic, extremely thermophilic plant biomass-degrading bacteria Caldicellulosiruptor hydrothermalis, Caldicellulosiruptor kristjanssonii, Caldicellulosiruptor kronotskyensis, Caldicellulosiruptor owensenis, and Caldicellulosiruptor lactoaceticus.</title>
        <authorList>
            <person name="Blumer-Schuette S.E."/>
            <person name="Ozdemir I."/>
            <person name="Mistry D."/>
            <person name="Lucas S."/>
            <person name="Lapidus A."/>
            <person name="Cheng J.F."/>
            <person name="Goodwin L.A."/>
            <person name="Pitluck S."/>
            <person name="Land M.L."/>
            <person name="Hauser L.J."/>
            <person name="Woyke T."/>
            <person name="Mikhailova N."/>
            <person name="Pati A."/>
            <person name="Kyrpides N.C."/>
            <person name="Ivanova N."/>
            <person name="Detter J.C."/>
            <person name="Walston-Davenport K."/>
            <person name="Han S."/>
            <person name="Adams M.W."/>
            <person name="Kelly R.M."/>
        </authorList>
    </citation>
    <scope>NUCLEOTIDE SEQUENCE [LARGE SCALE GENOMIC DNA]</scope>
    <source>
        <strain evidence="5">ATCC 700853 / DSM 12137 / I77R1B</strain>
    </source>
</reference>